<dbReference type="Proteomes" id="UP000010366">
    <property type="component" value="Chromosome"/>
</dbReference>
<protein>
    <submittedName>
        <fullName evidence="1">Uncharacterized protein</fullName>
    </submittedName>
</protein>
<gene>
    <name evidence="1" type="ORF">Cha6605_3883</name>
</gene>
<dbReference type="HOGENOM" id="CLU_1493648_0_0_3"/>
<reference evidence="1 2" key="1">
    <citation type="submission" date="2012-05" db="EMBL/GenBank/DDBJ databases">
        <title>Finished chromosome of genome of Chamaesiphon sp. PCC 6605.</title>
        <authorList>
            <consortium name="US DOE Joint Genome Institute"/>
            <person name="Gugger M."/>
            <person name="Coursin T."/>
            <person name="Rippka R."/>
            <person name="Tandeau De Marsac N."/>
            <person name="Huntemann M."/>
            <person name="Wei C.-L."/>
            <person name="Han J."/>
            <person name="Detter J.C."/>
            <person name="Han C."/>
            <person name="Tapia R."/>
            <person name="Chen A."/>
            <person name="Kyrpides N."/>
            <person name="Mavromatis K."/>
            <person name="Markowitz V."/>
            <person name="Szeto E."/>
            <person name="Ivanova N."/>
            <person name="Pagani I."/>
            <person name="Pati A."/>
            <person name="Goodwin L."/>
            <person name="Nordberg H.P."/>
            <person name="Cantor M.N."/>
            <person name="Hua S.X."/>
            <person name="Woyke T."/>
            <person name="Kerfeld C.A."/>
        </authorList>
    </citation>
    <scope>NUCLEOTIDE SEQUENCE [LARGE SCALE GENOMIC DNA]</scope>
    <source>
        <strain evidence="2">ATCC 27169 / PCC 6605</strain>
    </source>
</reference>
<proteinExistence type="predicted"/>
<dbReference type="eggNOG" id="ENOG5033197">
    <property type="taxonomic scope" value="Bacteria"/>
</dbReference>
<evidence type="ECO:0000313" key="2">
    <source>
        <dbReference type="Proteomes" id="UP000010366"/>
    </source>
</evidence>
<dbReference type="AlphaFoldDB" id="K9UK97"/>
<dbReference type="EMBL" id="CP003600">
    <property type="protein sequence ID" value="AFY94851.1"/>
    <property type="molecule type" value="Genomic_DNA"/>
</dbReference>
<name>K9UK97_CHAP6</name>
<keyword evidence="2" id="KW-1185">Reference proteome</keyword>
<evidence type="ECO:0000313" key="1">
    <source>
        <dbReference type="EMBL" id="AFY94851.1"/>
    </source>
</evidence>
<accession>K9UK97</accession>
<dbReference type="KEGG" id="cmp:Cha6605_3883"/>
<organism evidence="1 2">
    <name type="scientific">Chamaesiphon minutus (strain ATCC 27169 / PCC 6605)</name>
    <dbReference type="NCBI Taxonomy" id="1173020"/>
    <lineage>
        <taxon>Bacteria</taxon>
        <taxon>Bacillati</taxon>
        <taxon>Cyanobacteriota</taxon>
        <taxon>Cyanophyceae</taxon>
        <taxon>Gomontiellales</taxon>
        <taxon>Chamaesiphonaceae</taxon>
        <taxon>Chamaesiphon</taxon>
    </lineage>
</organism>
<sequence>MKMRTIIAALIIYIADLGSGMAIGQEVDTAPPPWDNPSVKGRAVPTVYLAEWKKAENRSRCQPLVLLGAEREPGAKIRRAEFAGGWAVAYDLPGERSAFGIAGTGLDLDSSGSTFKFPNTITWSEGSSVSYGLQGGIGPSYLAYLKVSGQSCLYNIWSKRGKIHLEHLISSLRQVKARSR</sequence>